<evidence type="ECO:0000256" key="1">
    <source>
        <dbReference type="ARBA" id="ARBA00005199"/>
    </source>
</evidence>
<dbReference type="NCBIfam" id="TIGR00685">
    <property type="entry name" value="T6PP"/>
    <property type="match status" value="1"/>
</dbReference>
<feature type="compositionally biased region" description="Low complexity" evidence="5">
    <location>
        <begin position="260"/>
        <end position="307"/>
    </location>
</feature>
<sequence length="307" mass="31063">MSSLPLIDPDNALFLDFDGTLADLAPRPELVQVEAGLVGTLRTLHRQLGGAVAIVSGRTIAELDAFLAPLQLPTAGVHGAELRDAEGRRLEVPAPDLDRLHRRLEDFAQAHPGLRLERKPMALAVHYRAAPELETLVREQVAQALGDVSGLEMLHGKMVVEVKPAGVTKGSAVELIMRSPPFAGRMPIFAGDDVTDEDGFAMVAHLGGVGVLVGQRPSAATVSVPAPADLRAWLHRSAKALDGGAAGGAGAAGEGGKAGGPSSAHAAGADTHAGTDAGTDIDAAPAAAAAAAPSGSGTNPSASTTSS</sequence>
<feature type="region of interest" description="Disordered" evidence="5">
    <location>
        <begin position="244"/>
        <end position="307"/>
    </location>
</feature>
<comment type="catalytic activity">
    <reaction evidence="4">
        <text>alpha,alpha-trehalose 6-phosphate + H2O = alpha,alpha-trehalose + phosphate</text>
        <dbReference type="Rhea" id="RHEA:23420"/>
        <dbReference type="ChEBI" id="CHEBI:15377"/>
        <dbReference type="ChEBI" id="CHEBI:16551"/>
        <dbReference type="ChEBI" id="CHEBI:43474"/>
        <dbReference type="ChEBI" id="CHEBI:58429"/>
        <dbReference type="EC" id="3.1.3.12"/>
    </reaction>
</comment>
<reference evidence="6 7" key="1">
    <citation type="submission" date="2019-09" db="EMBL/GenBank/DDBJ databases">
        <title>Isolation of a novel species in the genus Cupriavidus from patients with sepsis using whole genome sequencing.</title>
        <authorList>
            <person name="Kweon O.J."/>
            <person name="Lee M.-K."/>
        </authorList>
    </citation>
    <scope>NUCLEOTIDE SEQUENCE [LARGE SCALE GENOMIC DNA]</scope>
    <source>
        <strain evidence="6 7">MKL-01</strain>
    </source>
</reference>
<dbReference type="InterPro" id="IPR036412">
    <property type="entry name" value="HAD-like_sf"/>
</dbReference>
<keyword evidence="7" id="KW-1185">Reference proteome</keyword>
<evidence type="ECO:0000256" key="3">
    <source>
        <dbReference type="ARBA" id="ARBA00022801"/>
    </source>
</evidence>
<proteinExistence type="inferred from homology"/>
<dbReference type="Gene3D" id="3.30.70.1020">
    <property type="entry name" value="Trehalose-6-phosphate phosphatase related protein, domain 2"/>
    <property type="match status" value="1"/>
</dbReference>
<dbReference type="CDD" id="cd01627">
    <property type="entry name" value="HAD_TPP"/>
    <property type="match status" value="1"/>
</dbReference>
<gene>
    <name evidence="6" type="primary">otsB</name>
    <name evidence="6" type="ORF">F1599_23930</name>
</gene>
<dbReference type="NCBIfam" id="TIGR01484">
    <property type="entry name" value="HAD-SF-IIB"/>
    <property type="match status" value="1"/>
</dbReference>
<evidence type="ECO:0000256" key="2">
    <source>
        <dbReference type="ARBA" id="ARBA00008770"/>
    </source>
</evidence>
<dbReference type="Proteomes" id="UP000324324">
    <property type="component" value="Unassembled WGS sequence"/>
</dbReference>
<dbReference type="RefSeq" id="WP_150084766.1">
    <property type="nucleotide sequence ID" value="NZ_VWRN01000069.1"/>
</dbReference>
<feature type="compositionally biased region" description="Gly residues" evidence="5">
    <location>
        <begin position="244"/>
        <end position="259"/>
    </location>
</feature>
<comment type="function">
    <text evidence="4">Removes the phosphate from trehalose 6-phosphate to produce free trehalose.</text>
</comment>
<dbReference type="GO" id="GO:0004805">
    <property type="term" value="F:trehalose-phosphatase activity"/>
    <property type="evidence" value="ECO:0007669"/>
    <property type="project" value="UniProtKB-EC"/>
</dbReference>
<evidence type="ECO:0000313" key="7">
    <source>
        <dbReference type="Proteomes" id="UP000324324"/>
    </source>
</evidence>
<dbReference type="GO" id="GO:0005992">
    <property type="term" value="P:trehalose biosynthetic process"/>
    <property type="evidence" value="ECO:0007669"/>
    <property type="project" value="UniProtKB-UniPathway"/>
</dbReference>
<comment type="cofactor">
    <cofactor evidence="4">
        <name>Mg(2+)</name>
        <dbReference type="ChEBI" id="CHEBI:18420"/>
    </cofactor>
</comment>
<keyword evidence="4" id="KW-0479">Metal-binding</keyword>
<keyword evidence="3 4" id="KW-0378">Hydrolase</keyword>
<dbReference type="InterPro" id="IPR003337">
    <property type="entry name" value="Trehalose_PPase"/>
</dbReference>
<dbReference type="InterPro" id="IPR006379">
    <property type="entry name" value="HAD-SF_hydro_IIB"/>
</dbReference>
<dbReference type="GO" id="GO:0046872">
    <property type="term" value="F:metal ion binding"/>
    <property type="evidence" value="ECO:0007669"/>
    <property type="project" value="UniProtKB-KW"/>
</dbReference>
<evidence type="ECO:0000256" key="5">
    <source>
        <dbReference type="SAM" id="MobiDB-lite"/>
    </source>
</evidence>
<dbReference type="AlphaFoldDB" id="A0A5M8A0U3"/>
<keyword evidence="4" id="KW-0460">Magnesium</keyword>
<dbReference type="EMBL" id="VWRN01000069">
    <property type="protein sequence ID" value="KAA6117288.1"/>
    <property type="molecule type" value="Genomic_DNA"/>
</dbReference>
<comment type="similarity">
    <text evidence="2 4">Belongs to the trehalose phosphatase family.</text>
</comment>
<organism evidence="6 7">
    <name type="scientific">Cupriavidus cauae</name>
    <dbReference type="NCBI Taxonomy" id="2608999"/>
    <lineage>
        <taxon>Bacteria</taxon>
        <taxon>Pseudomonadati</taxon>
        <taxon>Pseudomonadota</taxon>
        <taxon>Betaproteobacteria</taxon>
        <taxon>Burkholderiales</taxon>
        <taxon>Burkholderiaceae</taxon>
        <taxon>Cupriavidus</taxon>
    </lineage>
</organism>
<evidence type="ECO:0000256" key="4">
    <source>
        <dbReference type="RuleBase" id="RU361117"/>
    </source>
</evidence>
<comment type="caution">
    <text evidence="6">The sequence shown here is derived from an EMBL/GenBank/DDBJ whole genome shotgun (WGS) entry which is preliminary data.</text>
</comment>
<name>A0A5M8A0U3_9BURK</name>
<dbReference type="UniPathway" id="UPA00299"/>
<dbReference type="PANTHER" id="PTHR43768">
    <property type="entry name" value="TREHALOSE 6-PHOSPHATE PHOSPHATASE"/>
    <property type="match status" value="1"/>
</dbReference>
<comment type="pathway">
    <text evidence="1 4">Glycan biosynthesis; trehalose biosynthesis.</text>
</comment>
<dbReference type="Gene3D" id="3.40.50.1000">
    <property type="entry name" value="HAD superfamily/HAD-like"/>
    <property type="match status" value="1"/>
</dbReference>
<dbReference type="PANTHER" id="PTHR43768:SF3">
    <property type="entry name" value="TREHALOSE 6-PHOSPHATE PHOSPHATASE"/>
    <property type="match status" value="1"/>
</dbReference>
<dbReference type="EC" id="3.1.3.12" evidence="4"/>
<protein>
    <recommendedName>
        <fullName evidence="4">Trehalose 6-phosphate phosphatase</fullName>
        <ecNumber evidence="4">3.1.3.12</ecNumber>
    </recommendedName>
</protein>
<dbReference type="InterPro" id="IPR023214">
    <property type="entry name" value="HAD_sf"/>
</dbReference>
<dbReference type="SUPFAM" id="SSF56784">
    <property type="entry name" value="HAD-like"/>
    <property type="match status" value="1"/>
</dbReference>
<dbReference type="Pfam" id="PF02358">
    <property type="entry name" value="Trehalose_PPase"/>
    <property type="match status" value="1"/>
</dbReference>
<accession>A0A5M8A0U3</accession>
<evidence type="ECO:0000313" key="6">
    <source>
        <dbReference type="EMBL" id="KAA6117288.1"/>
    </source>
</evidence>
<dbReference type="InterPro" id="IPR044651">
    <property type="entry name" value="OTSB-like"/>
</dbReference>